<dbReference type="EMBL" id="RZIJ01000024">
    <property type="protein sequence ID" value="RUQ65985.1"/>
    <property type="molecule type" value="Genomic_DNA"/>
</dbReference>
<protein>
    <recommendedName>
        <fullName evidence="1">Zinc-ribbon domain-containing protein</fullName>
    </recommendedName>
</protein>
<dbReference type="Pfam" id="PF10005">
    <property type="entry name" value="Zn_ribbon_DZR_6"/>
    <property type="match status" value="1"/>
</dbReference>
<dbReference type="AlphaFoldDB" id="A0A3S0WW77"/>
<accession>A0A3S0WW77</accession>
<dbReference type="Gene3D" id="3.40.390.70">
    <property type="match status" value="1"/>
</dbReference>
<keyword evidence="3" id="KW-1185">Reference proteome</keyword>
<proteinExistence type="predicted"/>
<reference evidence="2 3" key="1">
    <citation type="submission" date="2018-12" db="EMBL/GenBank/DDBJ databases">
        <authorList>
            <person name="Yang Y."/>
        </authorList>
    </citation>
    <scope>NUCLEOTIDE SEQUENCE [LARGE SCALE GENOMIC DNA]</scope>
    <source>
        <strain evidence="2 3">GSF71</strain>
    </source>
</reference>
<evidence type="ECO:0000259" key="1">
    <source>
        <dbReference type="Pfam" id="PF10005"/>
    </source>
</evidence>
<sequence>MKLFECQHCHQPLYFENTLCERCGHRLGYMPDPGMLTALEPTETEGAWTALAFPGKRFKFCRNAELDACNWLLEDDDEATHCAACRHNHIIPDLSDAENLTRWRKLELAKHHLFYTLTNLKLPLKTRAEDPENGLVFDFLSDTVNPDGSVTPVLTGHSNGLITINVAEADDAEREKRRTEMGEPYRTLLGHFRHEIGHYVWDRLVLANPDTLERFRALFGDEREDYGEALQRHYASGPPGDWQSNYVSGYAAAHPWEDFAETWAHYLHIVDTLETARAFGLKIRPRVSEGADLQAEVDFNPHKARDIEDLIEPWLPLTYAVNSLNRSMGQPDLYPFILSKPVIEKLGFMNKMVRAL</sequence>
<dbReference type="Proteomes" id="UP000280346">
    <property type="component" value="Unassembled WGS sequence"/>
</dbReference>
<dbReference type="InterPro" id="IPR031321">
    <property type="entry name" value="UCP012641"/>
</dbReference>
<dbReference type="PIRSF" id="PIRSF012641">
    <property type="entry name" value="UCP012641"/>
    <property type="match status" value="1"/>
</dbReference>
<dbReference type="Pfam" id="PF15887">
    <property type="entry name" value="Peptidase_Mx"/>
    <property type="match status" value="1"/>
</dbReference>
<comment type="caution">
    <text evidence="2">The sequence shown here is derived from an EMBL/GenBank/DDBJ whole genome shotgun (WGS) entry which is preliminary data.</text>
</comment>
<dbReference type="RefSeq" id="WP_127002812.1">
    <property type="nucleotide sequence ID" value="NZ_JBNPXW010000011.1"/>
</dbReference>
<dbReference type="InterPro" id="IPR011201">
    <property type="entry name" value="Zinc-ribbon_6_bact"/>
</dbReference>
<evidence type="ECO:0000313" key="2">
    <source>
        <dbReference type="EMBL" id="RUQ65985.1"/>
    </source>
</evidence>
<organism evidence="2 3">
    <name type="scientific">Azospirillum doebereinerae</name>
    <dbReference type="NCBI Taxonomy" id="92933"/>
    <lineage>
        <taxon>Bacteria</taxon>
        <taxon>Pseudomonadati</taxon>
        <taxon>Pseudomonadota</taxon>
        <taxon>Alphaproteobacteria</taxon>
        <taxon>Rhodospirillales</taxon>
        <taxon>Azospirillaceae</taxon>
        <taxon>Azospirillum</taxon>
    </lineage>
</organism>
<feature type="domain" description="Zinc-ribbon" evidence="1">
    <location>
        <begin position="3"/>
        <end position="96"/>
    </location>
</feature>
<dbReference type="OrthoDB" id="256753at2"/>
<evidence type="ECO:0000313" key="3">
    <source>
        <dbReference type="Proteomes" id="UP000280346"/>
    </source>
</evidence>
<gene>
    <name evidence="2" type="ORF">EJ913_24385</name>
</gene>
<name>A0A3S0WW77_9PROT</name>